<keyword evidence="4" id="KW-1185">Reference proteome</keyword>
<reference evidence="3 4" key="1">
    <citation type="journal article" date="2004" name="Syst. Appl. Microbiol.">
        <title>Cryptoendolithic actinomycetes from antarctic sandstone rock samples: Micromonospora endolithica sp. nov. and two isolates related to Micromonospora coerulea Jensen 1932.</title>
        <authorList>
            <person name="Hirsch P."/>
            <person name="Mevs U."/>
            <person name="Kroppenstedt R.M."/>
            <person name="Schumann P."/>
            <person name="Stackebrandt E."/>
        </authorList>
    </citation>
    <scope>NUCLEOTIDE SEQUENCE [LARGE SCALE GENOMIC DNA]</scope>
    <source>
        <strain evidence="3 4">JCM 12677</strain>
    </source>
</reference>
<feature type="transmembrane region" description="Helical" evidence="2">
    <location>
        <begin position="90"/>
        <end position="112"/>
    </location>
</feature>
<protein>
    <submittedName>
        <fullName evidence="3">Uncharacterized protein</fullName>
    </submittedName>
</protein>
<evidence type="ECO:0000313" key="3">
    <source>
        <dbReference type="EMBL" id="RKN46269.1"/>
    </source>
</evidence>
<keyword evidence="2" id="KW-0812">Transmembrane</keyword>
<feature type="region of interest" description="Disordered" evidence="1">
    <location>
        <begin position="1"/>
        <end position="26"/>
    </location>
</feature>
<evidence type="ECO:0000256" key="2">
    <source>
        <dbReference type="SAM" id="Phobius"/>
    </source>
</evidence>
<feature type="transmembrane region" description="Helical" evidence="2">
    <location>
        <begin position="124"/>
        <end position="144"/>
    </location>
</feature>
<evidence type="ECO:0000313" key="4">
    <source>
        <dbReference type="Proteomes" id="UP000281726"/>
    </source>
</evidence>
<name>A0A3A9ZDK6_9ACTN</name>
<feature type="transmembrane region" description="Helical" evidence="2">
    <location>
        <begin position="164"/>
        <end position="183"/>
    </location>
</feature>
<feature type="transmembrane region" description="Helical" evidence="2">
    <location>
        <begin position="48"/>
        <end position="70"/>
    </location>
</feature>
<dbReference type="EMBL" id="RBAK01000005">
    <property type="protein sequence ID" value="RKN46269.1"/>
    <property type="molecule type" value="Genomic_DNA"/>
</dbReference>
<dbReference type="AlphaFoldDB" id="A0A3A9ZDK6"/>
<organism evidence="3 4">
    <name type="scientific">Micromonospora endolithica</name>
    <dbReference type="NCBI Taxonomy" id="230091"/>
    <lineage>
        <taxon>Bacteria</taxon>
        <taxon>Bacillati</taxon>
        <taxon>Actinomycetota</taxon>
        <taxon>Actinomycetes</taxon>
        <taxon>Micromonosporales</taxon>
        <taxon>Micromonosporaceae</taxon>
        <taxon>Micromonospora</taxon>
    </lineage>
</organism>
<keyword evidence="2" id="KW-1133">Transmembrane helix</keyword>
<proteinExistence type="predicted"/>
<feature type="region of interest" description="Disordered" evidence="1">
    <location>
        <begin position="187"/>
        <end position="233"/>
    </location>
</feature>
<gene>
    <name evidence="3" type="ORF">D7223_15215</name>
</gene>
<evidence type="ECO:0000256" key="1">
    <source>
        <dbReference type="SAM" id="MobiDB-lite"/>
    </source>
</evidence>
<dbReference type="Proteomes" id="UP000281726">
    <property type="component" value="Unassembled WGS sequence"/>
</dbReference>
<keyword evidence="2" id="KW-0472">Membrane</keyword>
<dbReference type="RefSeq" id="WP_120729051.1">
    <property type="nucleotide sequence ID" value="NZ_RBAK01000005.1"/>
</dbReference>
<sequence length="233" mass="24405">MSHEISIPRQDDRSDGTSVVEWGGTEREPRGWPGRLGFGFVRDRRLPAVLVALGAVAGAASLVGEWLVLTLPSSGPNGDLIRVPEGVSELGGFGTAYLVGLLILGCTVMLALRGTPPVRPNARVVGLALAVALLVLLAAAAAHLGDTDRRALYYGEQEGFAIEYGRGLVTAFVACALLAAALWPRPSDEPVGEPRGAGRRRRSSDDAEEADLATPADLTVTPAVPFARPEPPV</sequence>
<dbReference type="OrthoDB" id="3405913at2"/>
<comment type="caution">
    <text evidence="3">The sequence shown here is derived from an EMBL/GenBank/DDBJ whole genome shotgun (WGS) entry which is preliminary data.</text>
</comment>
<accession>A0A3A9ZDK6</accession>